<gene>
    <name evidence="2" type="ORF">ACFO9K_02455</name>
</gene>
<keyword evidence="1" id="KW-0812">Transmembrane</keyword>
<feature type="transmembrane region" description="Helical" evidence="1">
    <location>
        <begin position="209"/>
        <end position="227"/>
    </location>
</feature>
<reference evidence="2 3" key="1">
    <citation type="journal article" date="2019" name="Int. J. Syst. Evol. Microbiol.">
        <title>The Global Catalogue of Microorganisms (GCM) 10K type strain sequencing project: providing services to taxonomists for standard genome sequencing and annotation.</title>
        <authorList>
            <consortium name="The Broad Institute Genomics Platform"/>
            <consortium name="The Broad Institute Genome Sequencing Center for Infectious Disease"/>
            <person name="Wu L."/>
            <person name="Ma J."/>
        </authorList>
    </citation>
    <scope>NUCLEOTIDE SEQUENCE [LARGE SCALE GENOMIC DNA]</scope>
    <source>
        <strain evidence="2 3">XZYJ18</strain>
    </source>
</reference>
<evidence type="ECO:0000313" key="2">
    <source>
        <dbReference type="EMBL" id="MFC4823117.1"/>
    </source>
</evidence>
<dbReference type="RefSeq" id="WP_254267389.1">
    <property type="nucleotide sequence ID" value="NZ_CP100400.1"/>
</dbReference>
<dbReference type="GeneID" id="73045839"/>
<evidence type="ECO:0000256" key="1">
    <source>
        <dbReference type="SAM" id="Phobius"/>
    </source>
</evidence>
<feature type="transmembrane region" description="Helical" evidence="1">
    <location>
        <begin position="151"/>
        <end position="174"/>
    </location>
</feature>
<feature type="transmembrane region" description="Helical" evidence="1">
    <location>
        <begin position="106"/>
        <end position="130"/>
    </location>
</feature>
<evidence type="ECO:0000313" key="3">
    <source>
        <dbReference type="Proteomes" id="UP001595945"/>
    </source>
</evidence>
<feature type="transmembrane region" description="Helical" evidence="1">
    <location>
        <begin position="30"/>
        <end position="50"/>
    </location>
</feature>
<keyword evidence="1" id="KW-1133">Transmembrane helix</keyword>
<keyword evidence="3" id="KW-1185">Reference proteome</keyword>
<accession>A0ABD5PX67</accession>
<dbReference type="EMBL" id="JBHSHT010000001">
    <property type="protein sequence ID" value="MFC4823117.1"/>
    <property type="molecule type" value="Genomic_DNA"/>
</dbReference>
<proteinExistence type="predicted"/>
<dbReference type="AlphaFoldDB" id="A0ABD5PX67"/>
<sequence>MATLVGAAASSALVVGAALGTYWRPPTEVVAAALAFSAGALITAVAYDLFEDAFKIGGIWLAGGGLLVGAAVFIFADAKLEAEYEEESSGWALVAAVTLDGVPENLALGVALIGSSVGQILALLAAIFASNLPEALGGAQNMKENGRSNRFAVGVWVVTGVVLAASVVVGNVVFAKFGKTPLAAVRAFAGGSVLASVADEVMPDAYEAGGPYVAFGTVAGFLTTFVLT</sequence>
<protein>
    <submittedName>
        <fullName evidence="2">ZIP family metal transporter</fullName>
    </submittedName>
</protein>
<comment type="caution">
    <text evidence="2">The sequence shown here is derived from an EMBL/GenBank/DDBJ whole genome shotgun (WGS) entry which is preliminary data.</text>
</comment>
<feature type="transmembrane region" description="Helical" evidence="1">
    <location>
        <begin position="57"/>
        <end position="76"/>
    </location>
</feature>
<organism evidence="2 3">
    <name type="scientific">Halorussus aquaticus</name>
    <dbReference type="NCBI Taxonomy" id="2953748"/>
    <lineage>
        <taxon>Archaea</taxon>
        <taxon>Methanobacteriati</taxon>
        <taxon>Methanobacteriota</taxon>
        <taxon>Stenosarchaea group</taxon>
        <taxon>Halobacteria</taxon>
        <taxon>Halobacteriales</taxon>
        <taxon>Haladaptataceae</taxon>
        <taxon>Halorussus</taxon>
    </lineage>
</organism>
<keyword evidence="1" id="KW-0472">Membrane</keyword>
<name>A0ABD5PX67_9EURY</name>
<dbReference type="Proteomes" id="UP001595945">
    <property type="component" value="Unassembled WGS sequence"/>
</dbReference>